<dbReference type="EMBL" id="UYRU01045113">
    <property type="protein sequence ID" value="VDK88640.1"/>
    <property type="molecule type" value="Genomic_DNA"/>
</dbReference>
<dbReference type="GO" id="GO:0008775">
    <property type="term" value="F:acetate CoA-transferase activity"/>
    <property type="evidence" value="ECO:0007669"/>
    <property type="project" value="InterPro"/>
</dbReference>
<dbReference type="Gene3D" id="3.30.750.70">
    <property type="entry name" value="4-hydroxybutyrate coenzyme like domains"/>
    <property type="match status" value="1"/>
</dbReference>
<gene>
    <name evidence="5" type="ORF">DILT_LOCUS4246</name>
</gene>
<comment type="similarity">
    <text evidence="1">Belongs to the acetyl-CoA hydrolase/transferase family.</text>
</comment>
<sequence length="374" mass="41393">MYRQDYSNTAFETCVHLDTQKLTEVNFTSQLPQFLENSLSGHRREHLLSPVYKMLTTPSVVVSELCRYVVEHDIKGIEIFQSYPMEPLPFLRPEYRKHFRLNTALGKIKHKDGLVHGALNDGSADFIPIATSELPLLFRKRHINIDFALVTLTPPDKHGFCSLGANVGSCRSAIQNAKIIIGQVNPLSPNTYGDSTVHTSQIDFFMYGPQQFVYPAHPPPSPTETKIARLVVENLVEDGATIQLGIDRISTAVGSMLVNHRDLGVHSEAITDEIVDLVNLGVISNAKKHVRRGRIVASYAIGTQKIMDFINLNPSVSMCDIGWTNLPEVIARNPRVTTVNPGMEIDLTGQVVSGGIADDITSGKLILNCFCLTF</sequence>
<dbReference type="Pfam" id="PF13336">
    <property type="entry name" value="AcetylCoA_hyd_C"/>
    <property type="match status" value="1"/>
</dbReference>
<proteinExistence type="inferred from homology"/>
<dbReference type="InterPro" id="IPR037171">
    <property type="entry name" value="NagB/RpiA_transferase-like"/>
</dbReference>
<evidence type="ECO:0000313" key="6">
    <source>
        <dbReference type="Proteomes" id="UP000281553"/>
    </source>
</evidence>
<evidence type="ECO:0000256" key="2">
    <source>
        <dbReference type="ARBA" id="ARBA00022679"/>
    </source>
</evidence>
<dbReference type="InterPro" id="IPR003702">
    <property type="entry name" value="ActCoA_hydro_N"/>
</dbReference>
<reference evidence="5 6" key="1">
    <citation type="submission" date="2018-11" db="EMBL/GenBank/DDBJ databases">
        <authorList>
            <consortium name="Pathogen Informatics"/>
        </authorList>
    </citation>
    <scope>NUCLEOTIDE SEQUENCE [LARGE SCALE GENOMIC DNA]</scope>
</reference>
<evidence type="ECO:0000259" key="3">
    <source>
        <dbReference type="Pfam" id="PF02550"/>
    </source>
</evidence>
<dbReference type="InterPro" id="IPR026888">
    <property type="entry name" value="AcetylCoA_hyd_C"/>
</dbReference>
<dbReference type="PANTHER" id="PTHR21432:SF20">
    <property type="entry name" value="ACETYL-COA HYDROLASE"/>
    <property type="match status" value="1"/>
</dbReference>
<dbReference type="Gene3D" id="3.40.1080.20">
    <property type="entry name" value="Acetyl-CoA hydrolase/transferase C-terminal domain"/>
    <property type="match status" value="1"/>
</dbReference>
<accession>A0A3P6UAP2</accession>
<dbReference type="InterPro" id="IPR046433">
    <property type="entry name" value="ActCoA_hydro"/>
</dbReference>
<dbReference type="GO" id="GO:0006083">
    <property type="term" value="P:acetate metabolic process"/>
    <property type="evidence" value="ECO:0007669"/>
    <property type="project" value="InterPro"/>
</dbReference>
<keyword evidence="2" id="KW-0808">Transferase</keyword>
<protein>
    <submittedName>
        <fullName evidence="5">Uncharacterized protein</fullName>
    </submittedName>
</protein>
<organism evidence="5 6">
    <name type="scientific">Dibothriocephalus latus</name>
    <name type="common">Fish tapeworm</name>
    <name type="synonym">Diphyllobothrium latum</name>
    <dbReference type="NCBI Taxonomy" id="60516"/>
    <lineage>
        <taxon>Eukaryota</taxon>
        <taxon>Metazoa</taxon>
        <taxon>Spiralia</taxon>
        <taxon>Lophotrochozoa</taxon>
        <taxon>Platyhelminthes</taxon>
        <taxon>Cestoda</taxon>
        <taxon>Eucestoda</taxon>
        <taxon>Diphyllobothriidea</taxon>
        <taxon>Diphyllobothriidae</taxon>
        <taxon>Dibothriocephalus</taxon>
    </lineage>
</organism>
<dbReference type="AlphaFoldDB" id="A0A3P6UAP2"/>
<dbReference type="Pfam" id="PF02550">
    <property type="entry name" value="AcetylCoA_hydro"/>
    <property type="match status" value="1"/>
</dbReference>
<evidence type="ECO:0000313" key="5">
    <source>
        <dbReference type="EMBL" id="VDK88640.1"/>
    </source>
</evidence>
<dbReference type="Proteomes" id="UP000281553">
    <property type="component" value="Unassembled WGS sequence"/>
</dbReference>
<dbReference type="Gene3D" id="3.40.1080.10">
    <property type="entry name" value="Glutaconate Coenzyme A-transferase"/>
    <property type="match status" value="1"/>
</dbReference>
<dbReference type="SUPFAM" id="SSF100950">
    <property type="entry name" value="NagB/RpiA/CoA transferase-like"/>
    <property type="match status" value="2"/>
</dbReference>
<evidence type="ECO:0000259" key="4">
    <source>
        <dbReference type="Pfam" id="PF13336"/>
    </source>
</evidence>
<feature type="domain" description="Acetyl-CoA hydrolase/transferase N-terminal" evidence="3">
    <location>
        <begin position="115"/>
        <end position="210"/>
    </location>
</feature>
<feature type="domain" description="Acetyl-CoA hydrolase/transferase C-terminal" evidence="4">
    <location>
        <begin position="302"/>
        <end position="363"/>
    </location>
</feature>
<dbReference type="InterPro" id="IPR038460">
    <property type="entry name" value="AcetylCoA_hyd_C_sf"/>
</dbReference>
<keyword evidence="6" id="KW-1185">Reference proteome</keyword>
<name>A0A3P6UAP2_DIBLA</name>
<dbReference type="OrthoDB" id="10250396at2759"/>
<dbReference type="PANTHER" id="PTHR21432">
    <property type="entry name" value="ACETYL-COA HYDROLASE-RELATED"/>
    <property type="match status" value="1"/>
</dbReference>
<evidence type="ECO:0000256" key="1">
    <source>
        <dbReference type="ARBA" id="ARBA00009632"/>
    </source>
</evidence>